<accession>A0A656Z5C3</accession>
<comment type="caution">
    <text evidence="1">The sequence shown here is derived from an EMBL/GenBank/DDBJ whole genome shotgun (WGS) entry which is preliminary data.</text>
</comment>
<protein>
    <submittedName>
        <fullName evidence="1">Uncharacterized protein</fullName>
    </submittedName>
</protein>
<gene>
    <name evidence="1" type="ORF">AB664_00560</name>
</gene>
<organism evidence="1">
    <name type="scientific">Brucella anthropi</name>
    <name type="common">Ochrobactrum anthropi</name>
    <dbReference type="NCBI Taxonomy" id="529"/>
    <lineage>
        <taxon>Bacteria</taxon>
        <taxon>Pseudomonadati</taxon>
        <taxon>Pseudomonadota</taxon>
        <taxon>Alphaproteobacteria</taxon>
        <taxon>Hyphomicrobiales</taxon>
        <taxon>Brucellaceae</taxon>
        <taxon>Brucella/Ochrobactrum group</taxon>
        <taxon>Brucella</taxon>
    </lineage>
</organism>
<evidence type="ECO:0000313" key="1">
    <source>
        <dbReference type="EMBL" id="KYB45682.1"/>
    </source>
</evidence>
<name>A0A656Z5C3_BRUAN</name>
<dbReference type="EMBL" id="LUAY01003347">
    <property type="protein sequence ID" value="KYB45682.1"/>
    <property type="molecule type" value="Genomic_DNA"/>
</dbReference>
<dbReference type="AlphaFoldDB" id="A0A656Z5C3"/>
<proteinExistence type="predicted"/>
<sequence>MPSSVSEAVEKAQREAGFIIPGLTLVVFATNRSTVTICKSATVNIITAGQIIADITRYAQASLSSRDVEVACSISIAYAYIFYGSGSGATTASAAFAATVPTAIVATDPRRSPLIVILKMPPANLS</sequence>
<reference evidence="1" key="1">
    <citation type="submission" date="2016-02" db="EMBL/GenBank/DDBJ databases">
        <title>Genomic sequences of Ochrobactrum anthropi.</title>
        <authorList>
            <person name="Chudasama K.S."/>
            <person name="Thaker V.S."/>
        </authorList>
    </citation>
    <scope>NUCLEOTIDE SEQUENCE [LARGE SCALE GENOMIC DNA]</scope>
    <source>
        <strain evidence="1">SUBG007</strain>
    </source>
</reference>